<dbReference type="GO" id="GO:0009941">
    <property type="term" value="C:chloroplast envelope"/>
    <property type="evidence" value="ECO:0007669"/>
    <property type="project" value="TreeGrafter"/>
</dbReference>
<feature type="transmembrane region" description="Helical" evidence="1">
    <location>
        <begin position="119"/>
        <end position="137"/>
    </location>
</feature>
<keyword evidence="1" id="KW-0812">Transmembrane</keyword>
<feature type="transmembrane region" description="Helical" evidence="1">
    <location>
        <begin position="144"/>
        <end position="166"/>
    </location>
</feature>
<sequence>MADSLCVPLAAKPHSLCENKLNVLAVSQNSRVSLSHRAGPVRALDSDVPHPLHKGAVNVKSRKSYDEWDSWTAEFAGAANFPFLLLQLHQIILNACNLMAGNKTALLAVPCLKRETEVAVVQTLGVISIFVVITQLAKGAAMPLPQYVATSVVVVAGLILNFLNYYGMLNKTIWILWEDFMTVGGFSVLPQEHMANFRKMVSNS</sequence>
<dbReference type="PANTHER" id="PTHR34809:SF1">
    <property type="entry name" value="MALTOSE EXCESS PROTEIN 1, CHLOROPLASTIC-RELATED"/>
    <property type="match status" value="1"/>
</dbReference>
<keyword evidence="3" id="KW-1185">Reference proteome</keyword>
<name>A0A6A2X2X1_HIBSY</name>
<dbReference type="EMBL" id="VEPZ02001538">
    <property type="protein sequence ID" value="KAE8669018.1"/>
    <property type="molecule type" value="Genomic_DNA"/>
</dbReference>
<keyword evidence="1" id="KW-0472">Membrane</keyword>
<organism evidence="2 3">
    <name type="scientific">Hibiscus syriacus</name>
    <name type="common">Rose of Sharon</name>
    <dbReference type="NCBI Taxonomy" id="106335"/>
    <lineage>
        <taxon>Eukaryota</taxon>
        <taxon>Viridiplantae</taxon>
        <taxon>Streptophyta</taxon>
        <taxon>Embryophyta</taxon>
        <taxon>Tracheophyta</taxon>
        <taxon>Spermatophyta</taxon>
        <taxon>Magnoliopsida</taxon>
        <taxon>eudicotyledons</taxon>
        <taxon>Gunneridae</taxon>
        <taxon>Pentapetalae</taxon>
        <taxon>rosids</taxon>
        <taxon>malvids</taxon>
        <taxon>Malvales</taxon>
        <taxon>Malvaceae</taxon>
        <taxon>Malvoideae</taxon>
        <taxon>Hibiscus</taxon>
    </lineage>
</organism>
<evidence type="ECO:0000313" key="2">
    <source>
        <dbReference type="EMBL" id="KAE8669018.1"/>
    </source>
</evidence>
<reference evidence="2" key="1">
    <citation type="submission" date="2019-09" db="EMBL/GenBank/DDBJ databases">
        <title>Draft genome information of white flower Hibiscus syriacus.</title>
        <authorList>
            <person name="Kim Y.-M."/>
        </authorList>
    </citation>
    <scope>NUCLEOTIDE SEQUENCE [LARGE SCALE GENOMIC DNA]</scope>
    <source>
        <strain evidence="2">YM2019G1</strain>
    </source>
</reference>
<keyword evidence="1" id="KW-1133">Transmembrane helix</keyword>
<comment type="caution">
    <text evidence="2">The sequence shown here is derived from an EMBL/GenBank/DDBJ whole genome shotgun (WGS) entry which is preliminary data.</text>
</comment>
<proteinExistence type="predicted"/>
<accession>A0A6A2X2X1</accession>
<protein>
    <submittedName>
        <fullName evidence="2">Maltose excess protein 1</fullName>
    </submittedName>
</protein>
<dbReference type="InterPro" id="IPR034628">
    <property type="entry name" value="MEX1/MEX1-like"/>
</dbReference>
<dbReference type="PANTHER" id="PTHR34809">
    <property type="entry name" value="MALTOSE EXCESS PROTEIN 1, CHLOROPLASTIC-RELATED"/>
    <property type="match status" value="1"/>
</dbReference>
<dbReference type="AlphaFoldDB" id="A0A6A2X2X1"/>
<evidence type="ECO:0000313" key="3">
    <source>
        <dbReference type="Proteomes" id="UP000436088"/>
    </source>
</evidence>
<gene>
    <name evidence="2" type="ORF">F3Y22_tig00112261pilonHSYRG00093</name>
</gene>
<evidence type="ECO:0000256" key="1">
    <source>
        <dbReference type="SAM" id="Phobius"/>
    </source>
</evidence>
<dbReference type="GO" id="GO:0005363">
    <property type="term" value="F:maltose transmembrane transporter activity"/>
    <property type="evidence" value="ECO:0007669"/>
    <property type="project" value="TreeGrafter"/>
</dbReference>
<dbReference type="Proteomes" id="UP000436088">
    <property type="component" value="Unassembled WGS sequence"/>
</dbReference>